<dbReference type="OrthoDB" id="3270641at2759"/>
<evidence type="ECO:0000313" key="3">
    <source>
        <dbReference type="Proteomes" id="UP000250043"/>
    </source>
</evidence>
<accession>A0A8E2B281</accession>
<feature type="signal peptide" evidence="1">
    <location>
        <begin position="1"/>
        <end position="24"/>
    </location>
</feature>
<proteinExistence type="predicted"/>
<gene>
    <name evidence="2" type="ORF">OBBRIDRAFT_726328</name>
</gene>
<reference evidence="2 3" key="1">
    <citation type="submission" date="2016-07" db="EMBL/GenBank/DDBJ databases">
        <title>Draft genome of the white-rot fungus Obba rivulosa 3A-2.</title>
        <authorList>
            <consortium name="DOE Joint Genome Institute"/>
            <person name="Miettinen O."/>
            <person name="Riley R."/>
            <person name="Acob R."/>
            <person name="Barry K."/>
            <person name="Cullen D."/>
            <person name="De Vries R."/>
            <person name="Hainaut M."/>
            <person name="Hatakka A."/>
            <person name="Henrissat B."/>
            <person name="Hilden K."/>
            <person name="Kuo R."/>
            <person name="Labutti K."/>
            <person name="Lipzen A."/>
            <person name="Makela M.R."/>
            <person name="Sandor L."/>
            <person name="Spatafora J.W."/>
            <person name="Grigoriev I.V."/>
            <person name="Hibbett D.S."/>
        </authorList>
    </citation>
    <scope>NUCLEOTIDE SEQUENCE [LARGE SCALE GENOMIC DNA]</scope>
    <source>
        <strain evidence="2 3">3A-2</strain>
    </source>
</reference>
<protein>
    <submittedName>
        <fullName evidence="2">Uncharacterized protein</fullName>
    </submittedName>
</protein>
<keyword evidence="1" id="KW-0732">Signal</keyword>
<feature type="chain" id="PRO_5034830356" evidence="1">
    <location>
        <begin position="25"/>
        <end position="187"/>
    </location>
</feature>
<sequence length="187" mass="21211">MPSGLSCRTTFFTLLLRYIFPVSAILRNVSIDDTYGDPTTGEHFVYTPAQAWNNSQTCDRCASDPDLGLSFDQTWHEATTPTNPFVTTNATVKFQGTALYVYCILSYFSQFWGNIDMTFYIDGEVHGSFVEYPPNTPNGTYHYSTLVFFTDALSQENHTFTLVNGEVTKTRSLVVLDYIQYTWVTCL</sequence>
<name>A0A8E2B281_9APHY</name>
<dbReference type="EMBL" id="KV722365">
    <property type="protein sequence ID" value="OCH92669.1"/>
    <property type="molecule type" value="Genomic_DNA"/>
</dbReference>
<organism evidence="2 3">
    <name type="scientific">Obba rivulosa</name>
    <dbReference type="NCBI Taxonomy" id="1052685"/>
    <lineage>
        <taxon>Eukaryota</taxon>
        <taxon>Fungi</taxon>
        <taxon>Dikarya</taxon>
        <taxon>Basidiomycota</taxon>
        <taxon>Agaricomycotina</taxon>
        <taxon>Agaricomycetes</taxon>
        <taxon>Polyporales</taxon>
        <taxon>Gelatoporiaceae</taxon>
        <taxon>Obba</taxon>
    </lineage>
</organism>
<evidence type="ECO:0000256" key="1">
    <source>
        <dbReference type="SAM" id="SignalP"/>
    </source>
</evidence>
<dbReference type="Gene3D" id="2.60.120.260">
    <property type="entry name" value="Galactose-binding domain-like"/>
    <property type="match status" value="1"/>
</dbReference>
<dbReference type="Proteomes" id="UP000250043">
    <property type="component" value="Unassembled WGS sequence"/>
</dbReference>
<dbReference type="AlphaFoldDB" id="A0A8E2B281"/>
<evidence type="ECO:0000313" key="2">
    <source>
        <dbReference type="EMBL" id="OCH92669.1"/>
    </source>
</evidence>
<keyword evidence="3" id="KW-1185">Reference proteome</keyword>